<name>A0A6J5XL92_PRUAR</name>
<dbReference type="Proteomes" id="UP000507245">
    <property type="component" value="Unassembled WGS sequence"/>
</dbReference>
<evidence type="ECO:0000313" key="1">
    <source>
        <dbReference type="EMBL" id="CAB4314489.1"/>
    </source>
</evidence>
<dbReference type="AlphaFoldDB" id="A0A6J5XL92"/>
<gene>
    <name evidence="1" type="ORF">ORAREDHAP_LOCUS38939</name>
</gene>
<reference evidence="2" key="1">
    <citation type="journal article" date="2020" name="Genome Biol.">
        <title>Gamete binning: chromosome-level and haplotype-resolved genome assembly enabled by high-throughput single-cell sequencing of gamete genomes.</title>
        <authorList>
            <person name="Campoy J.A."/>
            <person name="Sun H."/>
            <person name="Goel M."/>
            <person name="Jiao W.-B."/>
            <person name="Folz-Donahue K."/>
            <person name="Wang N."/>
            <person name="Rubio M."/>
            <person name="Liu C."/>
            <person name="Kukat C."/>
            <person name="Ruiz D."/>
            <person name="Huettel B."/>
            <person name="Schneeberger K."/>
        </authorList>
    </citation>
    <scope>NUCLEOTIDE SEQUENCE [LARGE SCALE GENOMIC DNA]</scope>
    <source>
        <strain evidence="2">cv. Rojo Pasion</strain>
    </source>
</reference>
<dbReference type="PROSITE" id="PS51257">
    <property type="entry name" value="PROKAR_LIPOPROTEIN"/>
    <property type="match status" value="1"/>
</dbReference>
<accession>A0A6J5XL92</accession>
<dbReference type="OrthoDB" id="1002190at2759"/>
<proteinExistence type="predicted"/>
<keyword evidence="2" id="KW-1185">Reference proteome</keyword>
<protein>
    <submittedName>
        <fullName evidence="1">Uncharacterized protein</fullName>
    </submittedName>
</protein>
<evidence type="ECO:0000313" key="2">
    <source>
        <dbReference type="Proteomes" id="UP000507245"/>
    </source>
</evidence>
<organism evidence="1 2">
    <name type="scientific">Prunus armeniaca</name>
    <name type="common">Apricot</name>
    <name type="synonym">Armeniaca vulgaris</name>
    <dbReference type="NCBI Taxonomy" id="36596"/>
    <lineage>
        <taxon>Eukaryota</taxon>
        <taxon>Viridiplantae</taxon>
        <taxon>Streptophyta</taxon>
        <taxon>Embryophyta</taxon>
        <taxon>Tracheophyta</taxon>
        <taxon>Spermatophyta</taxon>
        <taxon>Magnoliopsida</taxon>
        <taxon>eudicotyledons</taxon>
        <taxon>Gunneridae</taxon>
        <taxon>Pentapetalae</taxon>
        <taxon>rosids</taxon>
        <taxon>fabids</taxon>
        <taxon>Rosales</taxon>
        <taxon>Rosaceae</taxon>
        <taxon>Amygdaloideae</taxon>
        <taxon>Amygdaleae</taxon>
        <taxon>Prunus</taxon>
    </lineage>
</organism>
<sequence>MAALRSRPWNYHQTLCSCHCKPRIFNHNLKGMGKRKRRLMEAKGFGWEGHDLGAYVISEEDNRFVEALREVQPYVFLNRGRTFVVAIDGEIVDIPIYFDARLQGILRRMLTVHQGYPQQGNPVPFTGLPSGSAGVPDSTGLPTAPSFLSKKVTVALMDCKAPLSSLSLS</sequence>
<dbReference type="EMBL" id="CAEKKB010000006">
    <property type="protein sequence ID" value="CAB4314489.1"/>
    <property type="molecule type" value="Genomic_DNA"/>
</dbReference>